<sequence>MAFPPGTKLLQEDGVTIIPRRTVMAEMQSLKEALKEQPALAFTPAERKPCKMACGVTDSSTSTSHAESPNPTPQPKHDESTFNSSNASLSSLSSSSDDDTQKPRRPPLANINRAAEAVYNTPLPLDLPAPSETNATKTVVSLPPPSAKPLLKDVKPEKPAAIKLKPDEIFNHGRIRKKMPHEMPFSPIKSEADHTKPKAVKRKAPAALLPPPKRNGPQKGLFKPDASHWGDFKIPKKH</sequence>
<proteinExistence type="predicted"/>
<reference evidence="2" key="1">
    <citation type="journal article" date="2013" name="Genetics">
        <title>The draft genome and transcriptome of Panagrellus redivivus are shaped by the harsh demands of a free-living lifestyle.</title>
        <authorList>
            <person name="Srinivasan J."/>
            <person name="Dillman A.R."/>
            <person name="Macchietto M.G."/>
            <person name="Heikkinen L."/>
            <person name="Lakso M."/>
            <person name="Fracchia K.M."/>
            <person name="Antoshechkin I."/>
            <person name="Mortazavi A."/>
            <person name="Wong G."/>
            <person name="Sternberg P.W."/>
        </authorList>
    </citation>
    <scope>NUCLEOTIDE SEQUENCE [LARGE SCALE GENOMIC DNA]</scope>
    <source>
        <strain evidence="2">MT8872</strain>
    </source>
</reference>
<dbReference type="WBParaSite" id="Pan_g16209.t1">
    <property type="protein sequence ID" value="Pan_g16209.t1"/>
    <property type="gene ID" value="Pan_g16209"/>
</dbReference>
<dbReference type="AlphaFoldDB" id="A0A7E4ZTF5"/>
<evidence type="ECO:0000313" key="2">
    <source>
        <dbReference type="Proteomes" id="UP000492821"/>
    </source>
</evidence>
<reference evidence="3" key="2">
    <citation type="submission" date="2020-10" db="UniProtKB">
        <authorList>
            <consortium name="WormBaseParasite"/>
        </authorList>
    </citation>
    <scope>IDENTIFICATION</scope>
</reference>
<feature type="compositionally biased region" description="Basic and acidic residues" evidence="1">
    <location>
        <begin position="150"/>
        <end position="159"/>
    </location>
</feature>
<feature type="region of interest" description="Disordered" evidence="1">
    <location>
        <begin position="43"/>
        <end position="159"/>
    </location>
</feature>
<feature type="region of interest" description="Disordered" evidence="1">
    <location>
        <begin position="181"/>
        <end position="238"/>
    </location>
</feature>
<feature type="compositionally biased region" description="Low complexity" evidence="1">
    <location>
        <begin position="83"/>
        <end position="95"/>
    </location>
</feature>
<evidence type="ECO:0000256" key="1">
    <source>
        <dbReference type="SAM" id="MobiDB-lite"/>
    </source>
</evidence>
<name>A0A7E4ZTF5_PANRE</name>
<protein>
    <submittedName>
        <fullName evidence="3">Uncharacterized protein</fullName>
    </submittedName>
</protein>
<evidence type="ECO:0000313" key="3">
    <source>
        <dbReference type="WBParaSite" id="Pan_g16209.t1"/>
    </source>
</evidence>
<accession>A0A7E4ZTF5</accession>
<feature type="compositionally biased region" description="Polar residues" evidence="1">
    <location>
        <begin position="57"/>
        <end position="69"/>
    </location>
</feature>
<dbReference type="Proteomes" id="UP000492821">
    <property type="component" value="Unassembled WGS sequence"/>
</dbReference>
<feature type="compositionally biased region" description="Basic and acidic residues" evidence="1">
    <location>
        <begin position="225"/>
        <end position="238"/>
    </location>
</feature>
<keyword evidence="2" id="KW-1185">Reference proteome</keyword>
<organism evidence="2 3">
    <name type="scientific">Panagrellus redivivus</name>
    <name type="common">Microworm</name>
    <dbReference type="NCBI Taxonomy" id="6233"/>
    <lineage>
        <taxon>Eukaryota</taxon>
        <taxon>Metazoa</taxon>
        <taxon>Ecdysozoa</taxon>
        <taxon>Nematoda</taxon>
        <taxon>Chromadorea</taxon>
        <taxon>Rhabditida</taxon>
        <taxon>Tylenchina</taxon>
        <taxon>Panagrolaimomorpha</taxon>
        <taxon>Panagrolaimoidea</taxon>
        <taxon>Panagrolaimidae</taxon>
        <taxon>Panagrellus</taxon>
    </lineage>
</organism>